<feature type="signal peptide" evidence="1">
    <location>
        <begin position="1"/>
        <end position="18"/>
    </location>
</feature>
<name>A0A1R2AX03_9CILI</name>
<keyword evidence="3" id="KW-1185">Reference proteome</keyword>
<accession>A0A1R2AX03</accession>
<comment type="caution">
    <text evidence="2">The sequence shown here is derived from an EMBL/GenBank/DDBJ whole genome shotgun (WGS) entry which is preliminary data.</text>
</comment>
<dbReference type="AlphaFoldDB" id="A0A1R2AX03"/>
<protein>
    <submittedName>
        <fullName evidence="2">Uncharacterized protein</fullName>
    </submittedName>
</protein>
<evidence type="ECO:0000256" key="1">
    <source>
        <dbReference type="SAM" id="SignalP"/>
    </source>
</evidence>
<gene>
    <name evidence="2" type="ORF">SteCoe_33328</name>
</gene>
<organism evidence="2 3">
    <name type="scientific">Stentor coeruleus</name>
    <dbReference type="NCBI Taxonomy" id="5963"/>
    <lineage>
        <taxon>Eukaryota</taxon>
        <taxon>Sar</taxon>
        <taxon>Alveolata</taxon>
        <taxon>Ciliophora</taxon>
        <taxon>Postciliodesmatophora</taxon>
        <taxon>Heterotrichea</taxon>
        <taxon>Heterotrichida</taxon>
        <taxon>Stentoridae</taxon>
        <taxon>Stentor</taxon>
    </lineage>
</organism>
<dbReference type="EMBL" id="MPUH01001246">
    <property type="protein sequence ID" value="OMJ69059.1"/>
    <property type="molecule type" value="Genomic_DNA"/>
</dbReference>
<evidence type="ECO:0000313" key="3">
    <source>
        <dbReference type="Proteomes" id="UP000187209"/>
    </source>
</evidence>
<reference evidence="2 3" key="1">
    <citation type="submission" date="2016-11" db="EMBL/GenBank/DDBJ databases">
        <title>The macronuclear genome of Stentor coeruleus: a giant cell with tiny introns.</title>
        <authorList>
            <person name="Slabodnick M."/>
            <person name="Ruby J.G."/>
            <person name="Reiff S.B."/>
            <person name="Swart E.C."/>
            <person name="Gosai S."/>
            <person name="Prabakaran S."/>
            <person name="Witkowska E."/>
            <person name="Larue G.E."/>
            <person name="Fisher S."/>
            <person name="Freeman R.M."/>
            <person name="Gunawardena J."/>
            <person name="Chu W."/>
            <person name="Stover N.A."/>
            <person name="Gregory B.D."/>
            <person name="Nowacki M."/>
            <person name="Derisi J."/>
            <person name="Roy S.W."/>
            <person name="Marshall W.F."/>
            <person name="Sood P."/>
        </authorList>
    </citation>
    <scope>NUCLEOTIDE SEQUENCE [LARGE SCALE GENOMIC DNA]</scope>
    <source>
        <strain evidence="2">WM001</strain>
    </source>
</reference>
<feature type="chain" id="PRO_5013272137" evidence="1">
    <location>
        <begin position="19"/>
        <end position="146"/>
    </location>
</feature>
<proteinExistence type="predicted"/>
<keyword evidence="1" id="KW-0732">Signal</keyword>
<evidence type="ECO:0000313" key="2">
    <source>
        <dbReference type="EMBL" id="OMJ69059.1"/>
    </source>
</evidence>
<dbReference type="Proteomes" id="UP000187209">
    <property type="component" value="Unassembled WGS sequence"/>
</dbReference>
<sequence length="146" mass="15968">MGKVVFLVALLCITYVNSSGIINYLEGFAYGYGLSDTCKTSIQEIENVWITFTDSIETSDGSGNALYKFHDFTLGITQACTNCNFLSIASLFDSAFTTNWLATIIRLVANYASIYDAWNTMINAFKSADYALAGEQIGIIFKGLIG</sequence>